<protein>
    <submittedName>
        <fullName evidence="4">Hepatitis A virus cellular receptor 2</fullName>
    </submittedName>
</protein>
<keyword evidence="1" id="KW-0472">Membrane</keyword>
<dbReference type="InterPro" id="IPR013106">
    <property type="entry name" value="Ig_V-set"/>
</dbReference>
<accession>A0A8C6QL07</accession>
<gene>
    <name evidence="4" type="primary">Havcr2</name>
</gene>
<evidence type="ECO:0000313" key="5">
    <source>
        <dbReference type="Proteomes" id="UP000694381"/>
    </source>
</evidence>
<sequence length="232" mass="25683">MFPHLSFNRVLLLWLPLLTRSSEAAYLVEKSSRYQLKGNLHRGDVSLTIENVTLADRGTYCCRIEFPGPMNDGKFNLELVIQPAKFTPARTAQGDFTTALPRTLTTEGNGSETQTLGSLHDKNQTQISTLTDELKDSGEVIRTSVYIGAGVFAGLVLALIFGALILKWYSHKKNKFQNSSLITLANLPPVGLANAVANGMRSEENIYSIEENVYEVENSNEYYCYVLSGQPP</sequence>
<feature type="chain" id="PRO_5034056983" evidence="2">
    <location>
        <begin position="25"/>
        <end position="232"/>
    </location>
</feature>
<dbReference type="InterPro" id="IPR013783">
    <property type="entry name" value="Ig-like_fold"/>
</dbReference>
<keyword evidence="1" id="KW-1133">Transmembrane helix</keyword>
<dbReference type="Gene3D" id="2.60.40.10">
    <property type="entry name" value="Immunoglobulins"/>
    <property type="match status" value="1"/>
</dbReference>
<dbReference type="GO" id="GO:0006357">
    <property type="term" value="P:regulation of transcription by RNA polymerase II"/>
    <property type="evidence" value="ECO:0007669"/>
    <property type="project" value="TreeGrafter"/>
</dbReference>
<feature type="signal peptide" evidence="2">
    <location>
        <begin position="1"/>
        <end position="24"/>
    </location>
</feature>
<dbReference type="Proteomes" id="UP000694381">
    <property type="component" value="Unassembled WGS sequence"/>
</dbReference>
<keyword evidence="1" id="KW-0812">Transmembrane</keyword>
<dbReference type="Pfam" id="PF07686">
    <property type="entry name" value="V-set"/>
    <property type="match status" value="1"/>
</dbReference>
<dbReference type="GO" id="GO:0016592">
    <property type="term" value="C:mediator complex"/>
    <property type="evidence" value="ECO:0007669"/>
    <property type="project" value="TreeGrafter"/>
</dbReference>
<proteinExistence type="predicted"/>
<dbReference type="GeneTree" id="ENSGT00940000154444"/>
<reference evidence="4" key="1">
    <citation type="submission" date="2025-08" db="UniProtKB">
        <authorList>
            <consortium name="Ensembl"/>
        </authorList>
    </citation>
    <scope>IDENTIFICATION</scope>
</reference>
<evidence type="ECO:0000256" key="2">
    <source>
        <dbReference type="SAM" id="SignalP"/>
    </source>
</evidence>
<dbReference type="InterPro" id="IPR036179">
    <property type="entry name" value="Ig-like_dom_sf"/>
</dbReference>
<evidence type="ECO:0000313" key="4">
    <source>
        <dbReference type="Ensembl" id="ENSNGAP00000004774.1"/>
    </source>
</evidence>
<feature type="domain" description="Immunoglobulin V-set" evidence="3">
    <location>
        <begin position="29"/>
        <end position="75"/>
    </location>
</feature>
<keyword evidence="2" id="KW-0732">Signal</keyword>
<dbReference type="PANTHER" id="PTHR15498">
    <property type="entry name" value="T-CELL IMMUNOGLOBULIN AND MUCIN DOMAIN CONTAINING TIM"/>
    <property type="match status" value="1"/>
</dbReference>
<dbReference type="InterPro" id="IPR051669">
    <property type="entry name" value="Immune_Mod/Transcr_Coactivator"/>
</dbReference>
<reference evidence="4" key="2">
    <citation type="submission" date="2025-09" db="UniProtKB">
        <authorList>
            <consortium name="Ensembl"/>
        </authorList>
    </citation>
    <scope>IDENTIFICATION</scope>
</reference>
<organism evidence="4 5">
    <name type="scientific">Nannospalax galili</name>
    <name type="common">Northern Israeli blind subterranean mole rat</name>
    <name type="synonym">Spalax galili</name>
    <dbReference type="NCBI Taxonomy" id="1026970"/>
    <lineage>
        <taxon>Eukaryota</taxon>
        <taxon>Metazoa</taxon>
        <taxon>Chordata</taxon>
        <taxon>Craniata</taxon>
        <taxon>Vertebrata</taxon>
        <taxon>Euteleostomi</taxon>
        <taxon>Mammalia</taxon>
        <taxon>Eutheria</taxon>
        <taxon>Euarchontoglires</taxon>
        <taxon>Glires</taxon>
        <taxon>Rodentia</taxon>
        <taxon>Myomorpha</taxon>
        <taxon>Muroidea</taxon>
        <taxon>Spalacidae</taxon>
        <taxon>Spalacinae</taxon>
        <taxon>Nannospalax</taxon>
    </lineage>
</organism>
<dbReference type="AlphaFoldDB" id="A0A8C6QL07"/>
<dbReference type="SUPFAM" id="SSF48726">
    <property type="entry name" value="Immunoglobulin"/>
    <property type="match status" value="1"/>
</dbReference>
<keyword evidence="5" id="KW-1185">Reference proteome</keyword>
<dbReference type="PANTHER" id="PTHR15498:SF73">
    <property type="entry name" value="HEPATITIS A VIRUS CELLULAR RECEPTOR 2"/>
    <property type="match status" value="1"/>
</dbReference>
<name>A0A8C6QL07_NANGA</name>
<dbReference type="Ensembl" id="ENSNGAT00000007937.1">
    <property type="protein sequence ID" value="ENSNGAP00000004774.1"/>
    <property type="gene ID" value="ENSNGAG00000006466.1"/>
</dbReference>
<feature type="transmembrane region" description="Helical" evidence="1">
    <location>
        <begin position="145"/>
        <end position="166"/>
    </location>
</feature>
<evidence type="ECO:0000259" key="3">
    <source>
        <dbReference type="Pfam" id="PF07686"/>
    </source>
</evidence>
<evidence type="ECO:0000256" key="1">
    <source>
        <dbReference type="SAM" id="Phobius"/>
    </source>
</evidence>